<dbReference type="PANTHER" id="PTHR46289">
    <property type="entry name" value="52 KDA REPRESSOR OF THE INHIBITOR OF THE PROTEIN KINASE-LIKE PROTEIN-RELATED"/>
    <property type="match status" value="1"/>
</dbReference>
<evidence type="ECO:0000313" key="2">
    <source>
        <dbReference type="EMBL" id="MBY84055.1"/>
    </source>
</evidence>
<name>A0A2S2R249_9HEMI</name>
<evidence type="ECO:0000259" key="1">
    <source>
        <dbReference type="Pfam" id="PF05699"/>
    </source>
</evidence>
<organism evidence="2">
    <name type="scientific">Sipha flava</name>
    <name type="common">yellow sugarcane aphid</name>
    <dbReference type="NCBI Taxonomy" id="143950"/>
    <lineage>
        <taxon>Eukaryota</taxon>
        <taxon>Metazoa</taxon>
        <taxon>Ecdysozoa</taxon>
        <taxon>Arthropoda</taxon>
        <taxon>Hexapoda</taxon>
        <taxon>Insecta</taxon>
        <taxon>Pterygota</taxon>
        <taxon>Neoptera</taxon>
        <taxon>Paraneoptera</taxon>
        <taxon>Hemiptera</taxon>
        <taxon>Sternorrhyncha</taxon>
        <taxon>Aphidomorpha</taxon>
        <taxon>Aphidoidea</taxon>
        <taxon>Aphididae</taxon>
        <taxon>Sipha</taxon>
    </lineage>
</organism>
<dbReference type="AlphaFoldDB" id="A0A2S2R249"/>
<proteinExistence type="predicted"/>
<reference evidence="2" key="1">
    <citation type="submission" date="2018-04" db="EMBL/GenBank/DDBJ databases">
        <title>Transcriptome assembly of Sipha flava.</title>
        <authorList>
            <person name="Scully E.D."/>
            <person name="Geib S.M."/>
            <person name="Palmer N.A."/>
            <person name="Koch K."/>
            <person name="Bradshaw J."/>
            <person name="Heng-Moss T."/>
            <person name="Sarath G."/>
        </authorList>
    </citation>
    <scope>NUCLEOTIDE SEQUENCE</scope>
</reference>
<dbReference type="InterPro" id="IPR008906">
    <property type="entry name" value="HATC_C_dom"/>
</dbReference>
<accession>A0A2S2R249</accession>
<dbReference type="PANTHER" id="PTHR46289:SF19">
    <property type="entry name" value="ZINC FINGER MYM-TYPE CONTAINING 1"/>
    <property type="match status" value="1"/>
</dbReference>
<dbReference type="GO" id="GO:0046983">
    <property type="term" value="F:protein dimerization activity"/>
    <property type="evidence" value="ECO:0007669"/>
    <property type="project" value="InterPro"/>
</dbReference>
<dbReference type="InterPro" id="IPR052958">
    <property type="entry name" value="IFN-induced_PKR_regulator"/>
</dbReference>
<protein>
    <recommendedName>
        <fullName evidence="1">HAT C-terminal dimerisation domain-containing protein</fullName>
    </recommendedName>
</protein>
<sequence length="119" mass="13831">MTDVPKYSPKPNEHKNSTCSKCIPCVMKLLYKYNFHTVAFTNLYMAYKFILTLPCTQVHCERSFSKLKIIKIRLRSSISQELLEPLLLISIESDKVPDLEEIISCYAYSSTELKKLIVY</sequence>
<dbReference type="InterPro" id="IPR012337">
    <property type="entry name" value="RNaseH-like_sf"/>
</dbReference>
<dbReference type="EMBL" id="GGMS01014852">
    <property type="protein sequence ID" value="MBY84055.1"/>
    <property type="molecule type" value="Transcribed_RNA"/>
</dbReference>
<dbReference type="SUPFAM" id="SSF53098">
    <property type="entry name" value="Ribonuclease H-like"/>
    <property type="match status" value="1"/>
</dbReference>
<feature type="domain" description="HAT C-terminal dimerisation" evidence="1">
    <location>
        <begin position="34"/>
        <end position="92"/>
    </location>
</feature>
<dbReference type="OrthoDB" id="6598850at2759"/>
<gene>
    <name evidence="2" type="ORF">g.13196</name>
</gene>
<dbReference type="Pfam" id="PF05699">
    <property type="entry name" value="Dimer_Tnp_hAT"/>
    <property type="match status" value="1"/>
</dbReference>